<name>A0A6J5F0X2_9BURK</name>
<evidence type="ECO:0000259" key="1">
    <source>
        <dbReference type="Pfam" id="PF12973"/>
    </source>
</evidence>
<keyword evidence="3" id="KW-1185">Reference proteome</keyword>
<dbReference type="InterPro" id="IPR011051">
    <property type="entry name" value="RmlC_Cupin_sf"/>
</dbReference>
<proteinExistence type="predicted"/>
<dbReference type="InterPro" id="IPR025979">
    <property type="entry name" value="ChrR-like_cupin_dom"/>
</dbReference>
<dbReference type="Gene3D" id="2.60.120.10">
    <property type="entry name" value="Jelly Rolls"/>
    <property type="match status" value="1"/>
</dbReference>
<reference evidence="2 3" key="1">
    <citation type="submission" date="2020-04" db="EMBL/GenBank/DDBJ databases">
        <authorList>
            <person name="De Canck E."/>
        </authorList>
    </citation>
    <scope>NUCLEOTIDE SEQUENCE [LARGE SCALE GENOMIC DNA]</scope>
    <source>
        <strain evidence="2 3">LMG 29542</strain>
    </source>
</reference>
<dbReference type="InterPro" id="IPR014710">
    <property type="entry name" value="RmlC-like_jellyroll"/>
</dbReference>
<accession>A0A6J5F0X2</accession>
<dbReference type="RefSeq" id="WP_175232259.1">
    <property type="nucleotide sequence ID" value="NZ_CADIKH010000060.1"/>
</dbReference>
<dbReference type="SUPFAM" id="SSF51182">
    <property type="entry name" value="RmlC-like cupins"/>
    <property type="match status" value="1"/>
</dbReference>
<dbReference type="EMBL" id="CADIKH010000060">
    <property type="protein sequence ID" value="CAB3772489.1"/>
    <property type="molecule type" value="Genomic_DNA"/>
</dbReference>
<sequence>MSAITVERDALASTETVDHPNDRFMRFKFDKIELPNITFTEYQPGLRKNVLIHVLFDNTHDDPQGSDLAILRYLPGAFVPRHVHMGHEMVLVLQGEYVENDVLYRAGSLIVRAPGTTHEMRSDTGCTILAMRDVPVKQLT</sequence>
<dbReference type="AlphaFoldDB" id="A0A6J5F0X2"/>
<evidence type="ECO:0000313" key="2">
    <source>
        <dbReference type="EMBL" id="CAB3772489.1"/>
    </source>
</evidence>
<feature type="domain" description="ChrR-like cupin" evidence="1">
    <location>
        <begin position="50"/>
        <end position="130"/>
    </location>
</feature>
<gene>
    <name evidence="2" type="ORF">LMG29542_06878</name>
</gene>
<protein>
    <recommendedName>
        <fullName evidence="1">ChrR-like cupin domain-containing protein</fullName>
    </recommendedName>
</protein>
<organism evidence="2 3">
    <name type="scientific">Paraburkholderia humisilvae</name>
    <dbReference type="NCBI Taxonomy" id="627669"/>
    <lineage>
        <taxon>Bacteria</taxon>
        <taxon>Pseudomonadati</taxon>
        <taxon>Pseudomonadota</taxon>
        <taxon>Betaproteobacteria</taxon>
        <taxon>Burkholderiales</taxon>
        <taxon>Burkholderiaceae</taxon>
        <taxon>Paraburkholderia</taxon>
    </lineage>
</organism>
<dbReference type="Proteomes" id="UP000494363">
    <property type="component" value="Unassembled WGS sequence"/>
</dbReference>
<evidence type="ECO:0000313" key="3">
    <source>
        <dbReference type="Proteomes" id="UP000494363"/>
    </source>
</evidence>
<dbReference type="Pfam" id="PF12973">
    <property type="entry name" value="Cupin_7"/>
    <property type="match status" value="1"/>
</dbReference>